<reference evidence="7" key="2">
    <citation type="submission" date="2025-08" db="UniProtKB">
        <authorList>
            <consortium name="Ensembl"/>
        </authorList>
    </citation>
    <scope>IDENTIFICATION</scope>
</reference>
<keyword evidence="2 5" id="KW-0732">Signal</keyword>
<sequence>MESFAAIYPVLVILSVLRSGTSLVTCPALCTCNSREVWCENKGLTAIPIGIPVDTRKLYLFDNNITTIPEGSLSRLKDLQMLVLTSNGLTNDAIRPGLFRQMKKLEALMMSDNKLTRITNSMFAGMPNLMRLYVERNRIRGIEQKALFNLTKLVEIKLGGNQLTNFPKITMCPKLRRLSLPNNRLVRLQFDSLSEVNLEELELSNNRLTQLPSTTFGDMSNFGVLDLSLNRIRRLPRIIKNMSSLHTLNLSSNSISQLPADLLQSLRKIKVLDLHGLRLTSLSASFI</sequence>
<dbReference type="PANTHER" id="PTHR45712:SF22">
    <property type="entry name" value="INSULIN-LIKE GROWTH FACTOR-BINDING PROTEIN COMPLEX ACID LABILE SUBUNIT"/>
    <property type="match status" value="1"/>
</dbReference>
<proteinExistence type="predicted"/>
<dbReference type="PANTHER" id="PTHR45712">
    <property type="entry name" value="AGAP008170-PA"/>
    <property type="match status" value="1"/>
</dbReference>
<dbReference type="PROSITE" id="PS51450">
    <property type="entry name" value="LRR"/>
    <property type="match status" value="2"/>
</dbReference>
<name>H2ZK38_CIOSA</name>
<evidence type="ECO:0000313" key="7">
    <source>
        <dbReference type="Ensembl" id="ENSCSAVP00000017954.1"/>
    </source>
</evidence>
<dbReference type="InterPro" id="IPR050333">
    <property type="entry name" value="SLRP"/>
</dbReference>
<dbReference type="Proteomes" id="UP000007875">
    <property type="component" value="Unassembled WGS sequence"/>
</dbReference>
<evidence type="ECO:0000313" key="8">
    <source>
        <dbReference type="Proteomes" id="UP000007875"/>
    </source>
</evidence>
<feature type="domain" description="LRRNT" evidence="6">
    <location>
        <begin position="25"/>
        <end position="57"/>
    </location>
</feature>
<dbReference type="PRINTS" id="PR00019">
    <property type="entry name" value="LEURICHRPT"/>
</dbReference>
<reference evidence="7" key="3">
    <citation type="submission" date="2025-09" db="UniProtKB">
        <authorList>
            <consortium name="Ensembl"/>
        </authorList>
    </citation>
    <scope>IDENTIFICATION</scope>
</reference>
<evidence type="ECO:0000256" key="1">
    <source>
        <dbReference type="ARBA" id="ARBA00022614"/>
    </source>
</evidence>
<feature type="chain" id="PRO_5003578560" description="LRRNT domain-containing protein" evidence="5">
    <location>
        <begin position="23"/>
        <end position="287"/>
    </location>
</feature>
<reference evidence="8" key="1">
    <citation type="submission" date="2003-08" db="EMBL/GenBank/DDBJ databases">
        <authorList>
            <person name="Birren B."/>
            <person name="Nusbaum C."/>
            <person name="Abebe A."/>
            <person name="Abouelleil A."/>
            <person name="Adekoya E."/>
            <person name="Ait-zahra M."/>
            <person name="Allen N."/>
            <person name="Allen T."/>
            <person name="An P."/>
            <person name="Anderson M."/>
            <person name="Anderson S."/>
            <person name="Arachchi H."/>
            <person name="Armbruster J."/>
            <person name="Bachantsang P."/>
            <person name="Baldwin J."/>
            <person name="Barry A."/>
            <person name="Bayul T."/>
            <person name="Blitshsteyn B."/>
            <person name="Bloom T."/>
            <person name="Blye J."/>
            <person name="Boguslavskiy L."/>
            <person name="Borowsky M."/>
            <person name="Boukhgalter B."/>
            <person name="Brunache A."/>
            <person name="Butler J."/>
            <person name="Calixte N."/>
            <person name="Calvo S."/>
            <person name="Camarata J."/>
            <person name="Campo K."/>
            <person name="Chang J."/>
            <person name="Cheshatsang Y."/>
            <person name="Citroen M."/>
            <person name="Collymore A."/>
            <person name="Considine T."/>
            <person name="Cook A."/>
            <person name="Cooke P."/>
            <person name="Corum B."/>
            <person name="Cuomo C."/>
            <person name="David R."/>
            <person name="Dawoe T."/>
            <person name="Degray S."/>
            <person name="Dodge S."/>
            <person name="Dooley K."/>
            <person name="Dorje P."/>
            <person name="Dorjee K."/>
            <person name="Dorris L."/>
            <person name="Duffey N."/>
            <person name="Dupes A."/>
            <person name="Elkins T."/>
            <person name="Engels R."/>
            <person name="Erickson J."/>
            <person name="Farina A."/>
            <person name="Faro S."/>
            <person name="Ferreira P."/>
            <person name="Fischer H."/>
            <person name="Fitzgerald M."/>
            <person name="Foley K."/>
            <person name="Gage D."/>
            <person name="Galagan J."/>
            <person name="Gearin G."/>
            <person name="Gnerre S."/>
            <person name="Gnirke A."/>
            <person name="Goyette A."/>
            <person name="Graham J."/>
            <person name="Grandbois E."/>
            <person name="Gyaltsen K."/>
            <person name="Hafez N."/>
            <person name="Hagopian D."/>
            <person name="Hagos B."/>
            <person name="Hall J."/>
            <person name="Hatcher B."/>
            <person name="Heller A."/>
            <person name="Higgins H."/>
            <person name="Honan T."/>
            <person name="Horn A."/>
            <person name="Houde N."/>
            <person name="Hughes L."/>
            <person name="Hulme W."/>
            <person name="Husby E."/>
            <person name="Iliev I."/>
            <person name="Jaffe D."/>
            <person name="Jones C."/>
            <person name="Kamal M."/>
            <person name="Kamat A."/>
            <person name="Kamvysselis M."/>
            <person name="Karlsson E."/>
            <person name="Kells C."/>
            <person name="Kieu A."/>
            <person name="Kisner P."/>
            <person name="Kodira C."/>
            <person name="Kulbokas E."/>
            <person name="Labutti K."/>
            <person name="Lama D."/>
            <person name="Landers T."/>
            <person name="Leger J."/>
            <person name="Levine S."/>
            <person name="Lewis D."/>
            <person name="Lewis T."/>
            <person name="Lindblad-toh K."/>
            <person name="Liu X."/>
            <person name="Lokyitsang T."/>
            <person name="Lokyitsang Y."/>
            <person name="Lucien O."/>
            <person name="Lui A."/>
            <person name="Ma L.J."/>
            <person name="Mabbitt R."/>
            <person name="Macdonald J."/>
            <person name="Maclean C."/>
            <person name="Major J."/>
            <person name="Manning J."/>
            <person name="Marabella R."/>
            <person name="Maru K."/>
            <person name="Matthews C."/>
            <person name="Mauceli E."/>
            <person name="Mccarthy M."/>
            <person name="Mcdonough S."/>
            <person name="Mcghee T."/>
            <person name="Meldrim J."/>
            <person name="Meneus L."/>
            <person name="Mesirov J."/>
            <person name="Mihalev A."/>
            <person name="Mihova T."/>
            <person name="Mikkelsen T."/>
            <person name="Mlenga V."/>
            <person name="Moru K."/>
            <person name="Mozes J."/>
            <person name="Mulrain L."/>
            <person name="Munson G."/>
            <person name="Naylor J."/>
            <person name="Newes C."/>
            <person name="Nguyen C."/>
            <person name="Nguyen N."/>
            <person name="Nguyen T."/>
            <person name="Nicol R."/>
            <person name="Nielsen C."/>
            <person name="Nizzari M."/>
            <person name="Norbu C."/>
            <person name="Norbu N."/>
            <person name="O'donnell P."/>
            <person name="Okoawo O."/>
            <person name="O'leary S."/>
            <person name="Omotosho B."/>
            <person name="O'neill K."/>
            <person name="Osman S."/>
            <person name="Parker S."/>
            <person name="Perrin D."/>
            <person name="Phunkhang P."/>
            <person name="Piqani B."/>
            <person name="Purcell S."/>
            <person name="Rachupka T."/>
            <person name="Ramasamy U."/>
            <person name="Rameau R."/>
            <person name="Ray V."/>
            <person name="Raymond C."/>
            <person name="Retta R."/>
            <person name="Richardson S."/>
            <person name="Rise C."/>
            <person name="Rodriguez J."/>
            <person name="Rogers J."/>
            <person name="Rogov P."/>
            <person name="Rutman M."/>
            <person name="Schupbach R."/>
            <person name="Seaman C."/>
            <person name="Settipalli S."/>
            <person name="Sharpe T."/>
            <person name="Sheridan J."/>
            <person name="Sherpa N."/>
            <person name="Shi J."/>
            <person name="Smirnov S."/>
            <person name="Smith C."/>
            <person name="Sougnez C."/>
            <person name="Spencer B."/>
            <person name="Stalker J."/>
            <person name="Stange-thomann N."/>
            <person name="Stavropoulos S."/>
            <person name="Stetson K."/>
            <person name="Stone C."/>
            <person name="Stone S."/>
            <person name="Stubbs M."/>
            <person name="Talamas J."/>
            <person name="Tchuinga P."/>
            <person name="Tenzing P."/>
            <person name="Tesfaye S."/>
            <person name="Theodore J."/>
            <person name="Thoulutsang Y."/>
            <person name="Topham K."/>
            <person name="Towey S."/>
            <person name="Tsamla T."/>
            <person name="Tsomo N."/>
            <person name="Vallee D."/>
            <person name="Vassiliev H."/>
            <person name="Venkataraman V."/>
            <person name="Vinson J."/>
            <person name="Vo A."/>
            <person name="Wade C."/>
            <person name="Wang S."/>
            <person name="Wangchuk T."/>
            <person name="Wangdi T."/>
            <person name="Whittaker C."/>
            <person name="Wilkinson J."/>
            <person name="Wu Y."/>
            <person name="Wyman D."/>
            <person name="Yadav S."/>
            <person name="Yang S."/>
            <person name="Yang X."/>
            <person name="Yeager S."/>
            <person name="Yee E."/>
            <person name="Young G."/>
            <person name="Zainoun J."/>
            <person name="Zembeck L."/>
            <person name="Zimmer A."/>
            <person name="Zody M."/>
            <person name="Lander E."/>
        </authorList>
    </citation>
    <scope>NUCLEOTIDE SEQUENCE [LARGE SCALE GENOMIC DNA]</scope>
</reference>
<keyword evidence="3" id="KW-0677">Repeat</keyword>
<dbReference type="InterPro" id="IPR003591">
    <property type="entry name" value="Leu-rich_rpt_typical-subtyp"/>
</dbReference>
<dbReference type="InterPro" id="IPR000372">
    <property type="entry name" value="LRRNT"/>
</dbReference>
<keyword evidence="1" id="KW-0433">Leucine-rich repeat</keyword>
<dbReference type="Pfam" id="PF00560">
    <property type="entry name" value="LRR_1"/>
    <property type="match status" value="1"/>
</dbReference>
<dbReference type="eggNOG" id="KOG0619">
    <property type="taxonomic scope" value="Eukaryota"/>
</dbReference>
<evidence type="ECO:0000256" key="5">
    <source>
        <dbReference type="SAM" id="SignalP"/>
    </source>
</evidence>
<keyword evidence="8" id="KW-1185">Reference proteome</keyword>
<feature type="signal peptide" evidence="5">
    <location>
        <begin position="1"/>
        <end position="22"/>
    </location>
</feature>
<dbReference type="OMA" id="EVWCENK"/>
<dbReference type="InterPro" id="IPR001611">
    <property type="entry name" value="Leu-rich_rpt"/>
</dbReference>
<keyword evidence="4" id="KW-0325">Glycoprotein</keyword>
<evidence type="ECO:0000256" key="4">
    <source>
        <dbReference type="ARBA" id="ARBA00023180"/>
    </source>
</evidence>
<dbReference type="GeneTree" id="ENSGT00940000159318"/>
<dbReference type="Pfam" id="PF01462">
    <property type="entry name" value="LRRNT"/>
    <property type="match status" value="1"/>
</dbReference>
<dbReference type="HOGENOM" id="CLU_000288_18_6_1"/>
<protein>
    <recommendedName>
        <fullName evidence="6">LRRNT domain-containing protein</fullName>
    </recommendedName>
</protein>
<dbReference type="InterPro" id="IPR032675">
    <property type="entry name" value="LRR_dom_sf"/>
</dbReference>
<accession>H2ZK38</accession>
<dbReference type="SMART" id="SM00013">
    <property type="entry name" value="LRRNT"/>
    <property type="match status" value="1"/>
</dbReference>
<dbReference type="SMART" id="SM00369">
    <property type="entry name" value="LRR_TYP"/>
    <property type="match status" value="8"/>
</dbReference>
<dbReference type="STRING" id="51511.ENSCSAVP00000017954"/>
<organism evidence="7 8">
    <name type="scientific">Ciona savignyi</name>
    <name type="common">Pacific transparent sea squirt</name>
    <dbReference type="NCBI Taxonomy" id="51511"/>
    <lineage>
        <taxon>Eukaryota</taxon>
        <taxon>Metazoa</taxon>
        <taxon>Chordata</taxon>
        <taxon>Tunicata</taxon>
        <taxon>Ascidiacea</taxon>
        <taxon>Phlebobranchia</taxon>
        <taxon>Cionidae</taxon>
        <taxon>Ciona</taxon>
    </lineage>
</organism>
<dbReference type="Ensembl" id="ENSCSAVT00000018148.1">
    <property type="protein sequence ID" value="ENSCSAVP00000017954.1"/>
    <property type="gene ID" value="ENSCSAVG00000010566.1"/>
</dbReference>
<dbReference type="Gene3D" id="3.80.10.10">
    <property type="entry name" value="Ribonuclease Inhibitor"/>
    <property type="match status" value="2"/>
</dbReference>
<dbReference type="Pfam" id="PF13855">
    <property type="entry name" value="LRR_8"/>
    <property type="match status" value="2"/>
</dbReference>
<dbReference type="AlphaFoldDB" id="H2ZK38"/>
<dbReference type="SUPFAM" id="SSF52058">
    <property type="entry name" value="L domain-like"/>
    <property type="match status" value="1"/>
</dbReference>
<evidence type="ECO:0000259" key="6">
    <source>
        <dbReference type="SMART" id="SM00013"/>
    </source>
</evidence>
<evidence type="ECO:0000256" key="2">
    <source>
        <dbReference type="ARBA" id="ARBA00022729"/>
    </source>
</evidence>
<dbReference type="InParanoid" id="H2ZK38"/>
<evidence type="ECO:0000256" key="3">
    <source>
        <dbReference type="ARBA" id="ARBA00022737"/>
    </source>
</evidence>